<dbReference type="Pfam" id="PF00440">
    <property type="entry name" value="TetR_N"/>
    <property type="match status" value="1"/>
</dbReference>
<dbReference type="PROSITE" id="PS50977">
    <property type="entry name" value="HTH_TETR_2"/>
    <property type="match status" value="1"/>
</dbReference>
<dbReference type="EMBL" id="CP095045">
    <property type="protein sequence ID" value="UOQ57890.1"/>
    <property type="molecule type" value="Genomic_DNA"/>
</dbReference>
<dbReference type="Gene3D" id="1.10.357.10">
    <property type="entry name" value="Tetracycline Repressor, domain 2"/>
    <property type="match status" value="1"/>
</dbReference>
<organism evidence="6 7">
    <name type="scientific">Leucobacter allii</name>
    <dbReference type="NCBI Taxonomy" id="2932247"/>
    <lineage>
        <taxon>Bacteria</taxon>
        <taxon>Bacillati</taxon>
        <taxon>Actinomycetota</taxon>
        <taxon>Actinomycetes</taxon>
        <taxon>Micrococcales</taxon>
        <taxon>Microbacteriaceae</taxon>
        <taxon>Leucobacter</taxon>
    </lineage>
</organism>
<sequence length="230" mass="24221">MSTRSLILSRAIELLAESPDGDISTRAVCEAAGVTQPVLYRQFGDKSGLLTAVADAVWDEYLEMKRAASPSEDPVADLRSGWDAHTGFALAHPHAYRLVFASGLDSPPAALAEAMALLQDALARIALRGRLRMDPSRAARIVMAANSGVALALILRPEEYRGTDASADAREATLRGILVDAPEDAQPVDGIAAAATAIRALLARSSEEPAPFSPAEAALLDDWLARLPGG</sequence>
<feature type="DNA-binding region" description="H-T-H motif" evidence="4">
    <location>
        <begin position="24"/>
        <end position="43"/>
    </location>
</feature>
<keyword evidence="3" id="KW-0804">Transcription</keyword>
<evidence type="ECO:0000256" key="3">
    <source>
        <dbReference type="ARBA" id="ARBA00023163"/>
    </source>
</evidence>
<dbReference type="PANTHER" id="PTHR30055">
    <property type="entry name" value="HTH-TYPE TRANSCRIPTIONAL REGULATOR RUTR"/>
    <property type="match status" value="1"/>
</dbReference>
<evidence type="ECO:0000256" key="1">
    <source>
        <dbReference type="ARBA" id="ARBA00023015"/>
    </source>
</evidence>
<protein>
    <submittedName>
        <fullName evidence="6">TetR/AcrR family transcriptional regulator</fullName>
    </submittedName>
</protein>
<evidence type="ECO:0000256" key="4">
    <source>
        <dbReference type="PROSITE-ProRule" id="PRU00335"/>
    </source>
</evidence>
<keyword evidence="2 4" id="KW-0238">DNA-binding</keyword>
<keyword evidence="1" id="KW-0805">Transcription regulation</keyword>
<gene>
    <name evidence="6" type="ORF">MUN78_03365</name>
</gene>
<feature type="domain" description="HTH tetR-type" evidence="5">
    <location>
        <begin position="1"/>
        <end position="61"/>
    </location>
</feature>
<evidence type="ECO:0000259" key="5">
    <source>
        <dbReference type="PROSITE" id="PS50977"/>
    </source>
</evidence>
<name>A0ABY4FNM9_9MICO</name>
<dbReference type="PANTHER" id="PTHR30055:SF234">
    <property type="entry name" value="HTH-TYPE TRANSCRIPTIONAL REGULATOR BETI"/>
    <property type="match status" value="1"/>
</dbReference>
<evidence type="ECO:0000313" key="6">
    <source>
        <dbReference type="EMBL" id="UOQ57890.1"/>
    </source>
</evidence>
<evidence type="ECO:0000256" key="2">
    <source>
        <dbReference type="ARBA" id="ARBA00023125"/>
    </source>
</evidence>
<dbReference type="InterPro" id="IPR036271">
    <property type="entry name" value="Tet_transcr_reg_TetR-rel_C_sf"/>
</dbReference>
<dbReference type="PRINTS" id="PR00455">
    <property type="entry name" value="HTHTETR"/>
</dbReference>
<dbReference type="InterPro" id="IPR009057">
    <property type="entry name" value="Homeodomain-like_sf"/>
</dbReference>
<proteinExistence type="predicted"/>
<dbReference type="InterPro" id="IPR050109">
    <property type="entry name" value="HTH-type_TetR-like_transc_reg"/>
</dbReference>
<dbReference type="InterPro" id="IPR001647">
    <property type="entry name" value="HTH_TetR"/>
</dbReference>
<dbReference type="SUPFAM" id="SSF48498">
    <property type="entry name" value="Tetracyclin repressor-like, C-terminal domain"/>
    <property type="match status" value="1"/>
</dbReference>
<reference evidence="6 7" key="1">
    <citation type="submission" date="2022-04" db="EMBL/GenBank/DDBJ databases">
        <title>Leucobacter sp. isolated from rhizosphere of garlic.</title>
        <authorList>
            <person name="Won M."/>
            <person name="Lee C.-M."/>
            <person name="Woen H.-Y."/>
            <person name="Kwon S.-W."/>
        </authorList>
    </citation>
    <scope>NUCLEOTIDE SEQUENCE [LARGE SCALE GENOMIC DNA]</scope>
    <source>
        <strain evidence="6 7">H21R-40</strain>
    </source>
</reference>
<dbReference type="SUPFAM" id="SSF46689">
    <property type="entry name" value="Homeodomain-like"/>
    <property type="match status" value="1"/>
</dbReference>
<evidence type="ECO:0000313" key="7">
    <source>
        <dbReference type="Proteomes" id="UP000831786"/>
    </source>
</evidence>
<keyword evidence="7" id="KW-1185">Reference proteome</keyword>
<dbReference type="Proteomes" id="UP000831786">
    <property type="component" value="Chromosome"/>
</dbReference>
<dbReference type="RefSeq" id="WP_244728804.1">
    <property type="nucleotide sequence ID" value="NZ_CP095045.1"/>
</dbReference>
<accession>A0ABY4FNM9</accession>